<feature type="transmembrane region" description="Helical" evidence="7">
    <location>
        <begin position="220"/>
        <end position="242"/>
    </location>
</feature>
<comment type="similarity">
    <text evidence="2">Belongs to the peptidase S54 family.</text>
</comment>
<keyword evidence="3 7" id="KW-0812">Transmembrane</keyword>
<comment type="subcellular location">
    <subcellularLocation>
        <location evidence="1">Membrane</location>
        <topology evidence="1">Multi-pass membrane protein</topology>
    </subcellularLocation>
</comment>
<dbReference type="SUPFAM" id="SSF144091">
    <property type="entry name" value="Rhomboid-like"/>
    <property type="match status" value="1"/>
</dbReference>
<proteinExistence type="inferred from homology"/>
<dbReference type="OrthoDB" id="9807874at2"/>
<reference evidence="9 10" key="1">
    <citation type="submission" date="2019-06" db="EMBL/GenBank/DDBJ databases">
        <title>Sequencing the genomes of 1000 actinobacteria strains.</title>
        <authorList>
            <person name="Klenk H.-P."/>
        </authorList>
    </citation>
    <scope>NUCLEOTIDE SEQUENCE [LARGE SCALE GENOMIC DNA]</scope>
    <source>
        <strain evidence="9 10">DSM 8803</strain>
    </source>
</reference>
<dbReference type="GO" id="GO:0006508">
    <property type="term" value="P:proteolysis"/>
    <property type="evidence" value="ECO:0007669"/>
    <property type="project" value="UniProtKB-KW"/>
</dbReference>
<evidence type="ECO:0000259" key="8">
    <source>
        <dbReference type="Pfam" id="PF01694"/>
    </source>
</evidence>
<evidence type="ECO:0000256" key="3">
    <source>
        <dbReference type="ARBA" id="ARBA00022692"/>
    </source>
</evidence>
<evidence type="ECO:0000313" key="9">
    <source>
        <dbReference type="EMBL" id="TQL44211.1"/>
    </source>
</evidence>
<evidence type="ECO:0000256" key="7">
    <source>
        <dbReference type="SAM" id="Phobius"/>
    </source>
</evidence>
<feature type="transmembrane region" description="Helical" evidence="7">
    <location>
        <begin position="272"/>
        <end position="290"/>
    </location>
</feature>
<keyword evidence="6 7" id="KW-0472">Membrane</keyword>
<dbReference type="GO" id="GO:0004252">
    <property type="term" value="F:serine-type endopeptidase activity"/>
    <property type="evidence" value="ECO:0007669"/>
    <property type="project" value="InterPro"/>
</dbReference>
<dbReference type="InterPro" id="IPR050925">
    <property type="entry name" value="Rhomboid_protease_S54"/>
</dbReference>
<evidence type="ECO:0000313" key="10">
    <source>
        <dbReference type="Proteomes" id="UP000319094"/>
    </source>
</evidence>
<keyword evidence="10" id="KW-1185">Reference proteome</keyword>
<keyword evidence="5 7" id="KW-1133">Transmembrane helix</keyword>
<organism evidence="9 10">
    <name type="scientific">Leucobacter komagatae</name>
    <dbReference type="NCBI Taxonomy" id="55969"/>
    <lineage>
        <taxon>Bacteria</taxon>
        <taxon>Bacillati</taxon>
        <taxon>Actinomycetota</taxon>
        <taxon>Actinomycetes</taxon>
        <taxon>Micrococcales</taxon>
        <taxon>Microbacteriaceae</taxon>
        <taxon>Leucobacter</taxon>
    </lineage>
</organism>
<feature type="transmembrane region" description="Helical" evidence="7">
    <location>
        <begin position="81"/>
        <end position="105"/>
    </location>
</feature>
<name>A0A542Y819_9MICO</name>
<dbReference type="GO" id="GO:0016020">
    <property type="term" value="C:membrane"/>
    <property type="evidence" value="ECO:0007669"/>
    <property type="project" value="UniProtKB-SubCell"/>
</dbReference>
<sequence length="325" mass="34977">MTTGGPSYGERAEYGETDVCYRHPGRQSFTLCQRCGRTICPECQIASPVGVLCRDCVKQTAAGPKGAARVRRSARVAGRRFAALEYPVTMSIIAINVVVFVLQLLTHYYGSDGVTRALWYVPTYSLADGVHQVAPGALDGYPDGAYLNAEFQPWRMLTVMFTHSVGFIPHILFNMLALYMFGRNLEQLIGKWRFLALYLLAGIGGSLGVMLWGYADTSGLFTPTVGASGAIFGVLAATVVAFRSMNANVSSLVVLLAINFGIGFMPGANISWQAHLGGMVVGALAMWIIVQTRGPRLRTRQIVGLTALGVLLVALACAYLVVSPL</sequence>
<feature type="domain" description="Peptidase S54 rhomboid" evidence="8">
    <location>
        <begin position="151"/>
        <end position="291"/>
    </location>
</feature>
<evidence type="ECO:0000256" key="6">
    <source>
        <dbReference type="ARBA" id="ARBA00023136"/>
    </source>
</evidence>
<feature type="transmembrane region" description="Helical" evidence="7">
    <location>
        <begin position="302"/>
        <end position="322"/>
    </location>
</feature>
<gene>
    <name evidence="9" type="ORF">FB468_2261</name>
</gene>
<dbReference type="PANTHER" id="PTHR43731:SF14">
    <property type="entry name" value="PRESENILIN-ASSOCIATED RHOMBOID-LIKE PROTEIN, MITOCHONDRIAL"/>
    <property type="match status" value="1"/>
</dbReference>
<comment type="caution">
    <text evidence="9">The sequence shown here is derived from an EMBL/GenBank/DDBJ whole genome shotgun (WGS) entry which is preliminary data.</text>
</comment>
<evidence type="ECO:0000256" key="1">
    <source>
        <dbReference type="ARBA" id="ARBA00004141"/>
    </source>
</evidence>
<evidence type="ECO:0000256" key="4">
    <source>
        <dbReference type="ARBA" id="ARBA00022801"/>
    </source>
</evidence>
<feature type="transmembrane region" description="Helical" evidence="7">
    <location>
        <begin position="194"/>
        <end position="214"/>
    </location>
</feature>
<protein>
    <submittedName>
        <fullName evidence="9">Membrane associated rhomboid family serine protease</fullName>
    </submittedName>
</protein>
<dbReference type="STRING" id="55969.SD72_16355"/>
<dbReference type="RefSeq" id="WP_141887424.1">
    <property type="nucleotide sequence ID" value="NZ_BAAAUY010000011.1"/>
</dbReference>
<dbReference type="InterPro" id="IPR022764">
    <property type="entry name" value="Peptidase_S54_rhomboid_dom"/>
</dbReference>
<keyword evidence="4" id="KW-0378">Hydrolase</keyword>
<dbReference type="EMBL" id="VFON01000001">
    <property type="protein sequence ID" value="TQL44211.1"/>
    <property type="molecule type" value="Genomic_DNA"/>
</dbReference>
<dbReference type="InterPro" id="IPR035952">
    <property type="entry name" value="Rhomboid-like_sf"/>
</dbReference>
<accession>A0A542Y819</accession>
<dbReference type="PANTHER" id="PTHR43731">
    <property type="entry name" value="RHOMBOID PROTEASE"/>
    <property type="match status" value="1"/>
</dbReference>
<feature type="transmembrane region" description="Helical" evidence="7">
    <location>
        <begin position="249"/>
        <end position="266"/>
    </location>
</feature>
<evidence type="ECO:0000256" key="2">
    <source>
        <dbReference type="ARBA" id="ARBA00009045"/>
    </source>
</evidence>
<dbReference type="AlphaFoldDB" id="A0A542Y819"/>
<feature type="transmembrane region" description="Helical" evidence="7">
    <location>
        <begin position="160"/>
        <end position="182"/>
    </location>
</feature>
<dbReference type="Proteomes" id="UP000319094">
    <property type="component" value="Unassembled WGS sequence"/>
</dbReference>
<dbReference type="Gene3D" id="1.20.1540.10">
    <property type="entry name" value="Rhomboid-like"/>
    <property type="match status" value="1"/>
</dbReference>
<evidence type="ECO:0000256" key="5">
    <source>
        <dbReference type="ARBA" id="ARBA00022989"/>
    </source>
</evidence>
<keyword evidence="9" id="KW-0645">Protease</keyword>
<dbReference type="Pfam" id="PF01694">
    <property type="entry name" value="Rhomboid"/>
    <property type="match status" value="1"/>
</dbReference>